<proteinExistence type="predicted"/>
<dbReference type="InterPro" id="IPR001763">
    <property type="entry name" value="Rhodanese-like_dom"/>
</dbReference>
<reference evidence="3" key="1">
    <citation type="submission" date="2019-02" db="EMBL/GenBank/DDBJ databases">
        <authorList>
            <person name="Li S.-H."/>
        </authorList>
    </citation>
    <scope>NUCLEOTIDE SEQUENCE</scope>
    <source>
        <strain evidence="3">IMCC8485</strain>
    </source>
</reference>
<evidence type="ECO:0000259" key="2">
    <source>
        <dbReference type="PROSITE" id="PS50206"/>
    </source>
</evidence>
<dbReference type="InterPro" id="IPR036188">
    <property type="entry name" value="FAD/NAD-bd_sf"/>
</dbReference>
<evidence type="ECO:0000313" key="3">
    <source>
        <dbReference type="EMBL" id="MCX2973195.1"/>
    </source>
</evidence>
<dbReference type="Pfam" id="PF01266">
    <property type="entry name" value="DAO"/>
    <property type="match status" value="1"/>
</dbReference>
<protein>
    <submittedName>
        <fullName evidence="3">FAD-dependent oxidoreductase</fullName>
    </submittedName>
</protein>
<dbReference type="Gene3D" id="3.30.9.10">
    <property type="entry name" value="D-Amino Acid Oxidase, subunit A, domain 2"/>
    <property type="match status" value="1"/>
</dbReference>
<organism evidence="3 4">
    <name type="scientific">Candidatus Seongchinamella marina</name>
    <dbReference type="NCBI Taxonomy" id="2518990"/>
    <lineage>
        <taxon>Bacteria</taxon>
        <taxon>Pseudomonadati</taxon>
        <taxon>Pseudomonadota</taxon>
        <taxon>Gammaproteobacteria</taxon>
        <taxon>Cellvibrionales</taxon>
        <taxon>Halieaceae</taxon>
        <taxon>Seongchinamella</taxon>
    </lineage>
</organism>
<dbReference type="RefSeq" id="WP_007227993.1">
    <property type="nucleotide sequence ID" value="NZ_SHNP01000002.1"/>
</dbReference>
<dbReference type="PROSITE" id="PS50206">
    <property type="entry name" value="RHODANESE_3"/>
    <property type="match status" value="1"/>
</dbReference>
<keyword evidence="4" id="KW-1185">Reference proteome</keyword>
<dbReference type="SUPFAM" id="SSF51905">
    <property type="entry name" value="FAD/NAD(P)-binding domain"/>
    <property type="match status" value="1"/>
</dbReference>
<dbReference type="InterPro" id="IPR006076">
    <property type="entry name" value="FAD-dep_OxRdtase"/>
</dbReference>
<dbReference type="PANTHER" id="PTHR13847:SF287">
    <property type="entry name" value="FAD-DEPENDENT OXIDOREDUCTASE DOMAIN-CONTAINING PROTEIN 1"/>
    <property type="match status" value="1"/>
</dbReference>
<dbReference type="PANTHER" id="PTHR13847">
    <property type="entry name" value="SARCOSINE DEHYDROGENASE-RELATED"/>
    <property type="match status" value="1"/>
</dbReference>
<dbReference type="EMBL" id="SHNP01000002">
    <property type="protein sequence ID" value="MCX2973195.1"/>
    <property type="molecule type" value="Genomic_DNA"/>
</dbReference>
<comment type="caution">
    <text evidence="3">The sequence shown here is derived from an EMBL/GenBank/DDBJ whole genome shotgun (WGS) entry which is preliminary data.</text>
</comment>
<accession>A0ABT3ST89</accession>
<evidence type="ECO:0000313" key="4">
    <source>
        <dbReference type="Proteomes" id="UP001143307"/>
    </source>
</evidence>
<dbReference type="Proteomes" id="UP001143307">
    <property type="component" value="Unassembled WGS sequence"/>
</dbReference>
<evidence type="ECO:0000256" key="1">
    <source>
        <dbReference type="ARBA" id="ARBA00023002"/>
    </source>
</evidence>
<dbReference type="SUPFAM" id="SSF54373">
    <property type="entry name" value="FAD-linked reductases, C-terminal domain"/>
    <property type="match status" value="1"/>
</dbReference>
<feature type="domain" description="Rhodanese" evidence="2">
    <location>
        <begin position="32"/>
        <end position="76"/>
    </location>
</feature>
<gene>
    <name evidence="3" type="ORF">EYC87_06285</name>
</gene>
<dbReference type="Gene3D" id="3.50.50.60">
    <property type="entry name" value="FAD/NAD(P)-binding domain"/>
    <property type="match status" value="1"/>
</dbReference>
<name>A0ABT3ST89_9GAMM</name>
<sequence length="413" mass="45775">MPFGLLKYGLKKRYPGKHQFTPATELKKHYDVVIIGAGGHGTGIAYYLAKYHGITNVAILEKSYLGSGNTARNTAVIRSNYLTEEGVTFYRESVKMFQSLSNEFDYNIMMENRGQLTLAHSDAAIRSFRWRAEVNQHLGVRSELVDRQTIRELVPSLQMSEDVRYPILAGLWHADGATARHDAVAWGYARGACSRGVELHQLTEVEDIEVTEGRVTAVRTNRGRVSCGIVVQAVAGASSIVARMAGIKLPIHSYPLQAMVTQPYKPLLNPHVSSPQVHAYIHQTSRGEFVIGGGSDPYPLYNTRATLDQRESLASAVQELFPFLSQARLMRQWAGTTDMTPDYSPIMGLSPVQNYYLDAGWGTWGFKATPICGKTMAELVATGSPPDIIKPFELERFYRFEQINEAGATAASH</sequence>
<keyword evidence="1" id="KW-0560">Oxidoreductase</keyword>